<evidence type="ECO:0000313" key="3">
    <source>
        <dbReference type="Proteomes" id="UP000664466"/>
    </source>
</evidence>
<protein>
    <submittedName>
        <fullName evidence="2">Uncharacterized protein</fullName>
    </submittedName>
</protein>
<evidence type="ECO:0000313" key="1">
    <source>
        <dbReference type="EMBL" id="MBO0611322.1"/>
    </source>
</evidence>
<evidence type="ECO:0000313" key="2">
    <source>
        <dbReference type="EMBL" id="QTX13126.1"/>
    </source>
</evidence>
<dbReference type="RefSeq" id="WP_207249049.1">
    <property type="nucleotide sequence ID" value="NZ_CP072752.1"/>
</dbReference>
<reference evidence="1 3" key="1">
    <citation type="submission" date="2021-03" db="EMBL/GenBank/DDBJ databases">
        <title>Draft genome and methylome analysis of Thiotrix fructosivoruns ATCC 49748.</title>
        <authorList>
            <person name="Fomenkov A."/>
            <person name="Grabovich M.Y."/>
            <person name="Roberts R.J."/>
        </authorList>
    </citation>
    <scope>NUCLEOTIDE SEQUENCE [LARGE SCALE GENOMIC DNA]</scope>
    <source>
        <strain evidence="1 3">ATCC 49748</strain>
        <plasmid evidence="1">pTfr2</plasmid>
    </source>
</reference>
<organism evidence="2">
    <name type="scientific">Thiothrix fructosivorans</name>
    <dbReference type="NCBI Taxonomy" id="111770"/>
    <lineage>
        <taxon>Bacteria</taxon>
        <taxon>Pseudomonadati</taxon>
        <taxon>Pseudomonadota</taxon>
        <taxon>Gammaproteobacteria</taxon>
        <taxon>Thiotrichales</taxon>
        <taxon>Thiotrichaceae</taxon>
        <taxon>Thiothrix</taxon>
    </lineage>
</organism>
<keyword evidence="2" id="KW-0614">Plasmid</keyword>
<name>A0A8B0SPB5_9GAMM</name>
<accession>A0A8B0SPB5</accession>
<sequence>MSMFLVTGEVRNVFKQPGSLDKITGEQRADSTKVQILGELPVMGGGTREDIITLTIPEGLDFTPYLKQSVSVPIGFLSPAKGSIVYFIPKGSQIIPKRPEPNLETLPIKNPLGVNPAVKSPFSV</sequence>
<dbReference type="Proteomes" id="UP000664466">
    <property type="component" value="Unassembled WGS sequence"/>
</dbReference>
<reference evidence="2" key="2">
    <citation type="submission" date="2021-04" db="EMBL/GenBank/DDBJ databases">
        <title>Complete Genome and methylome analysis of Thiothrix fructosivorans ATCC 49748.</title>
        <authorList>
            <person name="Fomenkov A."/>
            <person name="Sun L."/>
            <person name="Vincze T."/>
            <person name="Grabovich M.Y."/>
            <person name="Roberts R.J."/>
        </authorList>
    </citation>
    <scope>NUCLEOTIDE SEQUENCE</scope>
    <source>
        <strain evidence="2">ATCC 49748</strain>
        <plasmid evidence="2">pTfr2</plasmid>
    </source>
</reference>
<dbReference type="EMBL" id="CP072752">
    <property type="protein sequence ID" value="QTX13126.1"/>
    <property type="molecule type" value="Genomic_DNA"/>
</dbReference>
<proteinExistence type="predicted"/>
<keyword evidence="3" id="KW-1185">Reference proteome</keyword>
<gene>
    <name evidence="1" type="ORF">J1836_00010</name>
    <name evidence="2" type="ORF">J1836_021045</name>
</gene>
<geneLocation type="plasmid" evidence="2">
    <name>pTfr2</name>
</geneLocation>
<dbReference type="EMBL" id="JAFMPM010000001">
    <property type="protein sequence ID" value="MBO0611322.1"/>
    <property type="molecule type" value="Genomic_DNA"/>
</dbReference>
<dbReference type="AlphaFoldDB" id="A0A8B0SPB5"/>